<dbReference type="EMBL" id="RCMI01000083">
    <property type="protein sequence ID" value="KAG2937129.1"/>
    <property type="molecule type" value="Genomic_DNA"/>
</dbReference>
<evidence type="ECO:0000313" key="3">
    <source>
        <dbReference type="Proteomes" id="UP000774804"/>
    </source>
</evidence>
<accession>A0A8T1DBA1</accession>
<dbReference type="EMBL" id="RCMK01000073">
    <property type="protein sequence ID" value="KAG2950285.1"/>
    <property type="molecule type" value="Genomic_DNA"/>
</dbReference>
<evidence type="ECO:0000313" key="1">
    <source>
        <dbReference type="EMBL" id="KAG2937129.1"/>
    </source>
</evidence>
<protein>
    <recommendedName>
        <fullName evidence="4">MULE transposase domain-containing protein</fullName>
    </recommendedName>
</protein>
<gene>
    <name evidence="1" type="ORF">PC115_g4383</name>
    <name evidence="2" type="ORF">PC117_g4551</name>
</gene>
<comment type="caution">
    <text evidence="1">The sequence shown here is derived from an EMBL/GenBank/DDBJ whole genome shotgun (WGS) entry which is preliminary data.</text>
</comment>
<dbReference type="Proteomes" id="UP000774804">
    <property type="component" value="Unassembled WGS sequence"/>
</dbReference>
<sequence>MTQTFTFGWEMDNAGKPIVGNGADEKPFIVGLSTKALMLRLMVPPESFIMHLDGMYKMNQCEYPVLVVGVSDRSRRFRWWLCSLSLKRSNTFFRSLYYLYVHYTLDDPETFDCEVRIGRRGQSAVHGLAAVFGDNPASRF</sequence>
<name>A0A8T1DBA1_9STRA</name>
<reference evidence="1" key="1">
    <citation type="submission" date="2018-10" db="EMBL/GenBank/DDBJ databases">
        <title>Effector identification in a new, highly contiguous assembly of the strawberry crown rot pathogen Phytophthora cactorum.</title>
        <authorList>
            <person name="Armitage A.D."/>
            <person name="Nellist C.F."/>
            <person name="Bates H."/>
            <person name="Vickerstaff R.J."/>
            <person name="Harrison R.J."/>
        </authorList>
    </citation>
    <scope>NUCLEOTIDE SEQUENCE</scope>
    <source>
        <strain evidence="1">4032</strain>
        <strain evidence="2">4040</strain>
    </source>
</reference>
<evidence type="ECO:0008006" key="4">
    <source>
        <dbReference type="Google" id="ProtNLM"/>
    </source>
</evidence>
<organism evidence="1 3">
    <name type="scientific">Phytophthora cactorum</name>
    <dbReference type="NCBI Taxonomy" id="29920"/>
    <lineage>
        <taxon>Eukaryota</taxon>
        <taxon>Sar</taxon>
        <taxon>Stramenopiles</taxon>
        <taxon>Oomycota</taxon>
        <taxon>Peronosporomycetes</taxon>
        <taxon>Peronosporales</taxon>
        <taxon>Peronosporaceae</taxon>
        <taxon>Phytophthora</taxon>
    </lineage>
</organism>
<evidence type="ECO:0000313" key="2">
    <source>
        <dbReference type="EMBL" id="KAG2950285.1"/>
    </source>
</evidence>
<proteinExistence type="predicted"/>
<dbReference type="Proteomes" id="UP000736787">
    <property type="component" value="Unassembled WGS sequence"/>
</dbReference>
<dbReference type="AlphaFoldDB" id="A0A8T1DBA1"/>